<feature type="domain" description="TonB-dependent receptor plug" evidence="14">
    <location>
        <begin position="48"/>
        <end position="167"/>
    </location>
</feature>
<dbReference type="PANTHER" id="PTHR47234:SF2">
    <property type="entry name" value="TONB-DEPENDENT RECEPTOR"/>
    <property type="match status" value="1"/>
</dbReference>
<dbReference type="InterPro" id="IPR012910">
    <property type="entry name" value="Plug_dom"/>
</dbReference>
<dbReference type="Pfam" id="PF07715">
    <property type="entry name" value="Plug"/>
    <property type="match status" value="1"/>
</dbReference>
<keyword evidence="4 10" id="KW-1134">Transmembrane beta strand</keyword>
<evidence type="ECO:0000256" key="10">
    <source>
        <dbReference type="PROSITE-ProRule" id="PRU01360"/>
    </source>
</evidence>
<evidence type="ECO:0000259" key="14">
    <source>
        <dbReference type="Pfam" id="PF07715"/>
    </source>
</evidence>
<keyword evidence="5 10" id="KW-0812">Transmembrane</keyword>
<name>A0A6L6QCY4_9BURK</name>
<evidence type="ECO:0000256" key="11">
    <source>
        <dbReference type="RuleBase" id="RU003357"/>
    </source>
</evidence>
<dbReference type="OrthoDB" id="8530571at2"/>
<comment type="similarity">
    <text evidence="2 10 11">Belongs to the TonB-dependent receptor family.</text>
</comment>
<comment type="subcellular location">
    <subcellularLocation>
        <location evidence="1 10">Cell outer membrane</location>
        <topology evidence="1 10">Multi-pass membrane protein</topology>
    </subcellularLocation>
</comment>
<comment type="caution">
    <text evidence="15">The sequence shown here is derived from an EMBL/GenBank/DDBJ whole genome shotgun (WGS) entry which is preliminary data.</text>
</comment>
<feature type="chain" id="PRO_5026658453" evidence="12">
    <location>
        <begin position="27"/>
        <end position="935"/>
    </location>
</feature>
<sequence length="935" mass="101189">MNAKPNLNKSVIAAAVAVAFAAPAFAQEAEAPKLQRVEITGSSIKQSARENAGALQTFTHADVERTGQTSVLGVLTQISAVDTNISSASASSGSFATGSSGIELRNLGKAATLILVNGRRIAQYGLADGAQENFTNLDAIAADAIERIEVLKDGASATYGSDAMAGVVNIILRKDYTGIKLKANYAQAQHFADQRTRSVSGLFGFGDVEKDGYNTYLAVEGRKADGWSTGDMRDKGLVPDWHRQTPGRSTWDAKSTYSPAGNYLVGGVLKPAASCPVDAIDPKDGACKWDALPYAGQTTDNRRWALLSNTHFKIAGDIDANFEITSAGAQTEYIVAPFSTQNGGTTSSRSVWYNAIDGKMVGPFSYPKLPVGHAYNPYATPTEIRARLLDTGDGFNFNRTDSNQNRVMLRLEGSLGDYDWKSAVGYMDSKATKATRAPSAVGYTDAIVNGTYKFGQQNDPALLDSMFPVRTTAGKAKITFIDGLLTGEVMQLPAGPMSFAVGADVRKEHYEMASSDNVLRGDLVGIFGLQVSDSRYQGAVFGETLVPLLKGLELSAAARLDKTNKSEAHVSPKLGLKYTPFDGLILRTTATGGFRAPNIVETGNGLGRSSVQNSVVDLRRCPAATELNNIVQNAPGATPADKQRANAFRNSDCLGSLPNFTTSNPDLKPETSKSFTAGIFFEPVKNTWFSVDYYHIERKDEIGTRTVPELLRNEASLAPGQLVRVDNTAADNEFIALAKKYNPNTTANFGGVGTMGLVYNPYVNSGKTRTSGFDFEAFNKGRIAGVAEYSVKIDGEYRWKYQQFDVVANEYLPNQFGTWDRGSRLIVNVRPSLKVGAWDQGLTFKFKSAYSNNSEDSPNYCVEQKVTAENMDACSKVKPPVIVDYNLTYRGVKHLTLSAYVYNLFNKEQAVRWRDGFSFTSPALRTFGAAATYEF</sequence>
<protein>
    <submittedName>
        <fullName evidence="15">TonB-dependent receptor</fullName>
    </submittedName>
</protein>
<feature type="domain" description="TonB-dependent receptor-like beta-barrel" evidence="13">
    <location>
        <begin position="384"/>
        <end position="904"/>
    </location>
</feature>
<keyword evidence="16" id="KW-1185">Reference proteome</keyword>
<evidence type="ECO:0000313" key="15">
    <source>
        <dbReference type="EMBL" id="MTW09677.1"/>
    </source>
</evidence>
<dbReference type="Gene3D" id="2.40.170.20">
    <property type="entry name" value="TonB-dependent receptor, beta-barrel domain"/>
    <property type="match status" value="1"/>
</dbReference>
<dbReference type="Pfam" id="PF00593">
    <property type="entry name" value="TonB_dep_Rec_b-barrel"/>
    <property type="match status" value="1"/>
</dbReference>
<dbReference type="PROSITE" id="PS52016">
    <property type="entry name" value="TONB_DEPENDENT_REC_3"/>
    <property type="match status" value="1"/>
</dbReference>
<dbReference type="InterPro" id="IPR036942">
    <property type="entry name" value="Beta-barrel_TonB_sf"/>
</dbReference>
<dbReference type="PANTHER" id="PTHR47234">
    <property type="match status" value="1"/>
</dbReference>
<dbReference type="AlphaFoldDB" id="A0A6L6QCY4"/>
<organism evidence="15 16">
    <name type="scientific">Massilia eburnea</name>
    <dbReference type="NCBI Taxonomy" id="1776165"/>
    <lineage>
        <taxon>Bacteria</taxon>
        <taxon>Pseudomonadati</taxon>
        <taxon>Pseudomonadota</taxon>
        <taxon>Betaproteobacteria</taxon>
        <taxon>Burkholderiales</taxon>
        <taxon>Oxalobacteraceae</taxon>
        <taxon>Telluria group</taxon>
        <taxon>Massilia</taxon>
    </lineage>
</organism>
<keyword evidence="8 15" id="KW-0675">Receptor</keyword>
<evidence type="ECO:0000256" key="2">
    <source>
        <dbReference type="ARBA" id="ARBA00009810"/>
    </source>
</evidence>
<dbReference type="SUPFAM" id="SSF56935">
    <property type="entry name" value="Porins"/>
    <property type="match status" value="1"/>
</dbReference>
<evidence type="ECO:0000256" key="5">
    <source>
        <dbReference type="ARBA" id="ARBA00022692"/>
    </source>
</evidence>
<feature type="signal peptide" evidence="12">
    <location>
        <begin position="1"/>
        <end position="26"/>
    </location>
</feature>
<evidence type="ECO:0000259" key="13">
    <source>
        <dbReference type="Pfam" id="PF00593"/>
    </source>
</evidence>
<keyword evidence="12" id="KW-0732">Signal</keyword>
<keyword evidence="3 10" id="KW-0813">Transport</keyword>
<accession>A0A6L6QCY4</accession>
<keyword evidence="9 10" id="KW-0998">Cell outer membrane</keyword>
<dbReference type="Proteomes" id="UP000472320">
    <property type="component" value="Unassembled WGS sequence"/>
</dbReference>
<evidence type="ECO:0000313" key="16">
    <source>
        <dbReference type="Proteomes" id="UP000472320"/>
    </source>
</evidence>
<evidence type="ECO:0000256" key="9">
    <source>
        <dbReference type="ARBA" id="ARBA00023237"/>
    </source>
</evidence>
<gene>
    <name evidence="15" type="ORF">GM658_03605</name>
</gene>
<dbReference type="InterPro" id="IPR039426">
    <property type="entry name" value="TonB-dep_rcpt-like"/>
</dbReference>
<evidence type="ECO:0000256" key="8">
    <source>
        <dbReference type="ARBA" id="ARBA00023170"/>
    </source>
</evidence>
<dbReference type="InterPro" id="IPR037066">
    <property type="entry name" value="Plug_dom_sf"/>
</dbReference>
<evidence type="ECO:0000256" key="6">
    <source>
        <dbReference type="ARBA" id="ARBA00023077"/>
    </source>
</evidence>
<dbReference type="Gene3D" id="2.170.130.10">
    <property type="entry name" value="TonB-dependent receptor, plug domain"/>
    <property type="match status" value="1"/>
</dbReference>
<evidence type="ECO:0000256" key="1">
    <source>
        <dbReference type="ARBA" id="ARBA00004571"/>
    </source>
</evidence>
<dbReference type="RefSeq" id="WP_155452637.1">
    <property type="nucleotide sequence ID" value="NZ_WNKX01000002.1"/>
</dbReference>
<evidence type="ECO:0000256" key="4">
    <source>
        <dbReference type="ARBA" id="ARBA00022452"/>
    </source>
</evidence>
<dbReference type="GO" id="GO:0009279">
    <property type="term" value="C:cell outer membrane"/>
    <property type="evidence" value="ECO:0007669"/>
    <property type="project" value="UniProtKB-SubCell"/>
</dbReference>
<evidence type="ECO:0000256" key="12">
    <source>
        <dbReference type="SAM" id="SignalP"/>
    </source>
</evidence>
<keyword evidence="6 11" id="KW-0798">TonB box</keyword>
<reference evidence="15 16" key="1">
    <citation type="submission" date="2019-11" db="EMBL/GenBank/DDBJ databases">
        <title>Type strains purchased from KCTC, JCM and DSMZ.</title>
        <authorList>
            <person name="Lu H."/>
        </authorList>
    </citation>
    <scope>NUCLEOTIDE SEQUENCE [LARGE SCALE GENOMIC DNA]</scope>
    <source>
        <strain evidence="15 16">JCM 31587</strain>
    </source>
</reference>
<dbReference type="InterPro" id="IPR000531">
    <property type="entry name" value="Beta-barrel_TonB"/>
</dbReference>
<proteinExistence type="inferred from homology"/>
<dbReference type="EMBL" id="WNKX01000002">
    <property type="protein sequence ID" value="MTW09677.1"/>
    <property type="molecule type" value="Genomic_DNA"/>
</dbReference>
<evidence type="ECO:0000256" key="3">
    <source>
        <dbReference type="ARBA" id="ARBA00022448"/>
    </source>
</evidence>
<evidence type="ECO:0000256" key="7">
    <source>
        <dbReference type="ARBA" id="ARBA00023136"/>
    </source>
</evidence>
<keyword evidence="7 10" id="KW-0472">Membrane</keyword>